<keyword evidence="3" id="KW-0547">Nucleotide-binding</keyword>
<accession>A0AA35W5F0</accession>
<dbReference type="Pfam" id="PF12704">
    <property type="entry name" value="MacB_PCD"/>
    <property type="match status" value="1"/>
</dbReference>
<evidence type="ECO:0000259" key="2">
    <source>
        <dbReference type="Pfam" id="PF12704"/>
    </source>
</evidence>
<protein>
    <submittedName>
        <fullName evidence="3">Macrolide export ATP-binding/permease protein MacB</fullName>
    </submittedName>
</protein>
<sequence length="336" mass="37820">MLGIIIGISAVVGMVSIGDGAKFLVLAEFERMGGSDLIICFRPRWIQREDGTWIQNKAPVYLEYEDIDAIMMSCPSVKSITGEIDTMARPISYKGETKHFRFEGVTPLYQEVHNWYVQSGRFIQREDLDRNESVCVIGTEVQRDLFGKTDPIGQELKIGRQRFTVVGVMKEKGDKMATEGWDKKLIVPFTTMWTRFIGNQKRGFELWLKAESFEKVDQALAEVMITLRRRHGSEEHFQFYTAKAVLEQVGKQFLIESVVLSVSGGLIGILISGFITFVVAWGVTTFLIKETEWPAVVSLWAAAVAFGSSAFIGIVFGILPAYKAARLMPTEALRHE</sequence>
<keyword evidence="4" id="KW-1185">Reference proteome</keyword>
<keyword evidence="3" id="KW-0067">ATP-binding</keyword>
<comment type="caution">
    <text evidence="3">The sequence shown here is derived from an EMBL/GenBank/DDBJ whole genome shotgun (WGS) entry which is preliminary data.</text>
</comment>
<evidence type="ECO:0000313" key="3">
    <source>
        <dbReference type="EMBL" id="CAI7999710.1"/>
    </source>
</evidence>
<dbReference type="EMBL" id="CASHTH010000382">
    <property type="protein sequence ID" value="CAI7999710.1"/>
    <property type="molecule type" value="Genomic_DNA"/>
</dbReference>
<dbReference type="AlphaFoldDB" id="A0AA35W5F0"/>
<proteinExistence type="predicted"/>
<keyword evidence="1" id="KW-0472">Membrane</keyword>
<keyword evidence="1" id="KW-1133">Transmembrane helix</keyword>
<dbReference type="InterPro" id="IPR050250">
    <property type="entry name" value="Macrolide_Exporter_MacB"/>
</dbReference>
<dbReference type="PANTHER" id="PTHR30572">
    <property type="entry name" value="MEMBRANE COMPONENT OF TRANSPORTER-RELATED"/>
    <property type="match status" value="1"/>
</dbReference>
<dbReference type="GO" id="GO:0022857">
    <property type="term" value="F:transmembrane transporter activity"/>
    <property type="evidence" value="ECO:0007669"/>
    <property type="project" value="TreeGrafter"/>
</dbReference>
<dbReference type="Proteomes" id="UP001174909">
    <property type="component" value="Unassembled WGS sequence"/>
</dbReference>
<dbReference type="InterPro" id="IPR025857">
    <property type="entry name" value="MacB_PCD"/>
</dbReference>
<keyword evidence="1" id="KW-0812">Transmembrane</keyword>
<name>A0AA35W5F0_GEOBA</name>
<evidence type="ECO:0000256" key="1">
    <source>
        <dbReference type="SAM" id="Phobius"/>
    </source>
</evidence>
<organism evidence="3 4">
    <name type="scientific">Geodia barretti</name>
    <name type="common">Barrett's horny sponge</name>
    <dbReference type="NCBI Taxonomy" id="519541"/>
    <lineage>
        <taxon>Eukaryota</taxon>
        <taxon>Metazoa</taxon>
        <taxon>Porifera</taxon>
        <taxon>Demospongiae</taxon>
        <taxon>Heteroscleromorpha</taxon>
        <taxon>Tetractinellida</taxon>
        <taxon>Astrophorina</taxon>
        <taxon>Geodiidae</taxon>
        <taxon>Geodia</taxon>
    </lineage>
</organism>
<dbReference type="GO" id="GO:0005886">
    <property type="term" value="C:plasma membrane"/>
    <property type="evidence" value="ECO:0007669"/>
    <property type="project" value="TreeGrafter"/>
</dbReference>
<dbReference type="GO" id="GO:0005524">
    <property type="term" value="F:ATP binding"/>
    <property type="evidence" value="ECO:0007669"/>
    <property type="project" value="UniProtKB-KW"/>
</dbReference>
<feature type="transmembrane region" description="Helical" evidence="1">
    <location>
        <begin position="258"/>
        <end position="283"/>
    </location>
</feature>
<gene>
    <name evidence="3" type="ORF">GBAR_LOCUS2772</name>
</gene>
<feature type="transmembrane region" description="Helical" evidence="1">
    <location>
        <begin position="295"/>
        <end position="319"/>
    </location>
</feature>
<reference evidence="3" key="1">
    <citation type="submission" date="2023-03" db="EMBL/GenBank/DDBJ databases">
        <authorList>
            <person name="Steffen K."/>
            <person name="Cardenas P."/>
        </authorList>
    </citation>
    <scope>NUCLEOTIDE SEQUENCE</scope>
</reference>
<feature type="domain" description="MacB-like periplasmic core" evidence="2">
    <location>
        <begin position="1"/>
        <end position="223"/>
    </location>
</feature>
<evidence type="ECO:0000313" key="4">
    <source>
        <dbReference type="Proteomes" id="UP001174909"/>
    </source>
</evidence>
<dbReference type="PANTHER" id="PTHR30572:SF4">
    <property type="entry name" value="ABC TRANSPORTER PERMEASE YTRF"/>
    <property type="match status" value="1"/>
</dbReference>